<evidence type="ECO:0000313" key="1">
    <source>
        <dbReference type="EMBL" id="PPQ87578.1"/>
    </source>
</evidence>
<name>A0A409X9V5_9AGAR</name>
<accession>A0A409X9V5</accession>
<dbReference type="AlphaFoldDB" id="A0A409X9V5"/>
<reference evidence="1 2" key="1">
    <citation type="journal article" date="2018" name="Evol. Lett.">
        <title>Horizontal gene cluster transfer increased hallucinogenic mushroom diversity.</title>
        <authorList>
            <person name="Reynolds H.T."/>
            <person name="Vijayakumar V."/>
            <person name="Gluck-Thaler E."/>
            <person name="Korotkin H.B."/>
            <person name="Matheny P.B."/>
            <person name="Slot J.C."/>
        </authorList>
    </citation>
    <scope>NUCLEOTIDE SEQUENCE [LARGE SCALE GENOMIC DNA]</scope>
    <source>
        <strain evidence="1 2">2629</strain>
    </source>
</reference>
<organism evidence="1 2">
    <name type="scientific">Panaeolus cyanescens</name>
    <dbReference type="NCBI Taxonomy" id="181874"/>
    <lineage>
        <taxon>Eukaryota</taxon>
        <taxon>Fungi</taxon>
        <taxon>Dikarya</taxon>
        <taxon>Basidiomycota</taxon>
        <taxon>Agaricomycotina</taxon>
        <taxon>Agaricomycetes</taxon>
        <taxon>Agaricomycetidae</taxon>
        <taxon>Agaricales</taxon>
        <taxon>Agaricineae</taxon>
        <taxon>Galeropsidaceae</taxon>
        <taxon>Panaeolus</taxon>
    </lineage>
</organism>
<proteinExistence type="predicted"/>
<dbReference type="EMBL" id="NHTK01004236">
    <property type="protein sequence ID" value="PPQ87578.1"/>
    <property type="molecule type" value="Genomic_DNA"/>
</dbReference>
<keyword evidence="2" id="KW-1185">Reference proteome</keyword>
<protein>
    <submittedName>
        <fullName evidence="1">Uncharacterized protein</fullName>
    </submittedName>
</protein>
<dbReference type="Proteomes" id="UP000284842">
    <property type="component" value="Unassembled WGS sequence"/>
</dbReference>
<comment type="caution">
    <text evidence="1">The sequence shown here is derived from an EMBL/GenBank/DDBJ whole genome shotgun (WGS) entry which is preliminary data.</text>
</comment>
<dbReference type="InParanoid" id="A0A409X9V5"/>
<sequence length="123" mass="13165">MDVVPGPNPGDVVPGPNPGIAVQPVVQPPLVDGDHTIADPGAEAYVTMNAPHLLPAFHLLQDEGYTSAQRISAYDRLTHGFRVTEQDRLAARGARGQNPIPSIDILSAFMMLVKFYKVGTGNH</sequence>
<evidence type="ECO:0000313" key="2">
    <source>
        <dbReference type="Proteomes" id="UP000284842"/>
    </source>
</evidence>
<gene>
    <name evidence="1" type="ORF">CVT24_011917</name>
</gene>